<feature type="transmembrane region" description="Helical" evidence="6">
    <location>
        <begin position="440"/>
        <end position="463"/>
    </location>
</feature>
<feature type="transmembrane region" description="Helical" evidence="6">
    <location>
        <begin position="12"/>
        <end position="31"/>
    </location>
</feature>
<feature type="transmembrane region" description="Helical" evidence="6">
    <location>
        <begin position="328"/>
        <end position="346"/>
    </location>
</feature>
<proteinExistence type="predicted"/>
<feature type="transmembrane region" description="Helical" evidence="6">
    <location>
        <begin position="210"/>
        <end position="229"/>
    </location>
</feature>
<comment type="caution">
    <text evidence="7">The sequence shown here is derived from an EMBL/GenBank/DDBJ whole genome shotgun (WGS) entry which is preliminary data.</text>
</comment>
<feature type="transmembrane region" description="Helical" evidence="6">
    <location>
        <begin position="142"/>
        <end position="164"/>
    </location>
</feature>
<feature type="transmembrane region" description="Helical" evidence="6">
    <location>
        <begin position="358"/>
        <end position="377"/>
    </location>
</feature>
<gene>
    <name evidence="7" type="ORF">A8806_101268</name>
</gene>
<keyword evidence="3 6" id="KW-0812">Transmembrane</keyword>
<evidence type="ECO:0000256" key="2">
    <source>
        <dbReference type="ARBA" id="ARBA00022475"/>
    </source>
</evidence>
<feature type="transmembrane region" description="Helical" evidence="6">
    <location>
        <begin position="416"/>
        <end position="434"/>
    </location>
</feature>
<dbReference type="PANTHER" id="PTHR30250">
    <property type="entry name" value="PST FAMILY PREDICTED COLANIC ACID TRANSPORTER"/>
    <property type="match status" value="1"/>
</dbReference>
<dbReference type="Pfam" id="PF01943">
    <property type="entry name" value="Polysacc_synt"/>
    <property type="match status" value="1"/>
</dbReference>
<feature type="transmembrane region" description="Helical" evidence="6">
    <location>
        <begin position="43"/>
        <end position="66"/>
    </location>
</feature>
<dbReference type="Proteomes" id="UP000245845">
    <property type="component" value="Unassembled WGS sequence"/>
</dbReference>
<keyword evidence="2" id="KW-1003">Cell membrane</keyword>
<dbReference type="AlphaFoldDB" id="A0A2Y9B8T0"/>
<dbReference type="CDD" id="cd13128">
    <property type="entry name" value="MATE_Wzx_like"/>
    <property type="match status" value="1"/>
</dbReference>
<dbReference type="PANTHER" id="PTHR30250:SF11">
    <property type="entry name" value="O-ANTIGEN TRANSPORTER-RELATED"/>
    <property type="match status" value="1"/>
</dbReference>
<feature type="transmembrane region" description="Helical" evidence="6">
    <location>
        <begin position="114"/>
        <end position="135"/>
    </location>
</feature>
<accession>A0A2Y9B8T0</accession>
<evidence type="ECO:0000256" key="1">
    <source>
        <dbReference type="ARBA" id="ARBA00004651"/>
    </source>
</evidence>
<dbReference type="InterPro" id="IPR002797">
    <property type="entry name" value="Polysacc_synth"/>
</dbReference>
<dbReference type="OrthoDB" id="9815702at2"/>
<dbReference type="RefSeq" id="WP_109729357.1">
    <property type="nucleotide sequence ID" value="NZ_BAAACK010000007.1"/>
</dbReference>
<evidence type="ECO:0000256" key="4">
    <source>
        <dbReference type="ARBA" id="ARBA00022989"/>
    </source>
</evidence>
<sequence length="484" mass="53145">MKIHSIKFNFIMNALLTVSAIIFPLITFPYISRVLLVDGSGKVAFAISVVSYFTMFASLGVPTYGIRACAKVRDDREKLSATVQELLIINGITTAAIYVAFFLSLAVIPKFNEQRILLTVVSFSIVLNTMGIQWLYSALEQYSYITFCALGFKVVGLVLMFAFVHSPKDYIIYGAVSAFASYGSGILNFINMKKFVSLKKTASYDFKRHIRPILTFFFMSAAASIYLNLDMVMLGFMKTDTDVGYYNAAIKVKTVLVNVVTSLGTVLLPRLSFYIEKGEMEAFRKTVVKAVRFVVTAGSALMVFFIIFARESILILSKEPFLPATFPMQLLMLTVLLIGLSNITGIQILTPMGREDKVLISVVAGAVVDFVLNLFLIPHFASAGAAFATVMAELVVLIIQCVYLKDMLKGLLTDVRVGKVAFALAAASILSVLLKTSTDLGPFVTMLIAAFLFFGSYGGLLLAMKEPLVTEIADMGVRAVLKRK</sequence>
<name>A0A2Y9B8T0_9FIRM</name>
<feature type="transmembrane region" description="Helical" evidence="6">
    <location>
        <begin position="170"/>
        <end position="190"/>
    </location>
</feature>
<keyword evidence="8" id="KW-1185">Reference proteome</keyword>
<evidence type="ECO:0000313" key="8">
    <source>
        <dbReference type="Proteomes" id="UP000245845"/>
    </source>
</evidence>
<dbReference type="EMBL" id="QGDL01000001">
    <property type="protein sequence ID" value="PWJ31981.1"/>
    <property type="molecule type" value="Genomic_DNA"/>
</dbReference>
<feature type="transmembrane region" description="Helical" evidence="6">
    <location>
        <begin position="383"/>
        <end position="404"/>
    </location>
</feature>
<keyword evidence="4 6" id="KW-1133">Transmembrane helix</keyword>
<dbReference type="InterPro" id="IPR050833">
    <property type="entry name" value="Poly_Biosynth_Transport"/>
</dbReference>
<feature type="transmembrane region" description="Helical" evidence="6">
    <location>
        <begin position="87"/>
        <end position="108"/>
    </location>
</feature>
<organism evidence="7 8">
    <name type="scientific">Faecalicatena orotica</name>
    <dbReference type="NCBI Taxonomy" id="1544"/>
    <lineage>
        <taxon>Bacteria</taxon>
        <taxon>Bacillati</taxon>
        <taxon>Bacillota</taxon>
        <taxon>Clostridia</taxon>
        <taxon>Lachnospirales</taxon>
        <taxon>Lachnospiraceae</taxon>
        <taxon>Faecalicatena</taxon>
    </lineage>
</organism>
<protein>
    <submittedName>
        <fullName evidence="7">O-antigen/teichoic acid export membrane protein</fullName>
    </submittedName>
</protein>
<feature type="transmembrane region" description="Helical" evidence="6">
    <location>
        <begin position="249"/>
        <end position="269"/>
    </location>
</feature>
<evidence type="ECO:0000313" key="7">
    <source>
        <dbReference type="EMBL" id="PWJ31981.1"/>
    </source>
</evidence>
<feature type="transmembrane region" description="Helical" evidence="6">
    <location>
        <begin position="290"/>
        <end position="308"/>
    </location>
</feature>
<keyword evidence="5 6" id="KW-0472">Membrane</keyword>
<evidence type="ECO:0000256" key="5">
    <source>
        <dbReference type="ARBA" id="ARBA00023136"/>
    </source>
</evidence>
<evidence type="ECO:0000256" key="6">
    <source>
        <dbReference type="SAM" id="Phobius"/>
    </source>
</evidence>
<comment type="subcellular location">
    <subcellularLocation>
        <location evidence="1">Cell membrane</location>
        <topology evidence="1">Multi-pass membrane protein</topology>
    </subcellularLocation>
</comment>
<dbReference type="GO" id="GO:0005886">
    <property type="term" value="C:plasma membrane"/>
    <property type="evidence" value="ECO:0007669"/>
    <property type="project" value="UniProtKB-SubCell"/>
</dbReference>
<reference evidence="7 8" key="1">
    <citation type="submission" date="2018-05" db="EMBL/GenBank/DDBJ databases">
        <title>The Hungate 1000. A catalogue of reference genomes from the rumen microbiome.</title>
        <authorList>
            <person name="Kelly W."/>
        </authorList>
    </citation>
    <scope>NUCLEOTIDE SEQUENCE [LARGE SCALE GENOMIC DNA]</scope>
    <source>
        <strain evidence="7 8">NLAE-zl-C242</strain>
    </source>
</reference>
<evidence type="ECO:0000256" key="3">
    <source>
        <dbReference type="ARBA" id="ARBA00022692"/>
    </source>
</evidence>